<dbReference type="PROSITE" id="PS51186">
    <property type="entry name" value="GNAT"/>
    <property type="match status" value="1"/>
</dbReference>
<reference evidence="4 5" key="1">
    <citation type="submission" date="2018-05" db="EMBL/GenBank/DDBJ databases">
        <title>Genomic Encyclopedia of Type Strains, Phase IV (KMG-IV): sequencing the most valuable type-strain genomes for metagenomic binning, comparative biology and taxonomic classification.</title>
        <authorList>
            <person name="Goeker M."/>
        </authorList>
    </citation>
    <scope>NUCLEOTIDE SEQUENCE [LARGE SCALE GENOMIC DNA]</scope>
    <source>
        <strain evidence="4 5">DSM 28816</strain>
    </source>
</reference>
<dbReference type="SUPFAM" id="SSF55729">
    <property type="entry name" value="Acyl-CoA N-acyltransferases (Nat)"/>
    <property type="match status" value="1"/>
</dbReference>
<accession>A0A318EQB4</accession>
<dbReference type="Pfam" id="PF13673">
    <property type="entry name" value="Acetyltransf_10"/>
    <property type="match status" value="1"/>
</dbReference>
<dbReference type="RefSeq" id="WP_242993597.1">
    <property type="nucleotide sequence ID" value="NZ_QICS01000009.1"/>
</dbReference>
<dbReference type="AlphaFoldDB" id="A0A318EQB4"/>
<dbReference type="CDD" id="cd04301">
    <property type="entry name" value="NAT_SF"/>
    <property type="match status" value="1"/>
</dbReference>
<evidence type="ECO:0000256" key="1">
    <source>
        <dbReference type="ARBA" id="ARBA00022679"/>
    </source>
</evidence>
<dbReference type="Proteomes" id="UP000247523">
    <property type="component" value="Unassembled WGS sequence"/>
</dbReference>
<dbReference type="PANTHER" id="PTHR43800">
    <property type="entry name" value="PEPTIDYL-LYSINE N-ACETYLTRANSFERASE YJAB"/>
    <property type="match status" value="1"/>
</dbReference>
<proteinExistence type="predicted"/>
<name>A0A318EQB4_9FIRM</name>
<keyword evidence="2" id="KW-0012">Acyltransferase</keyword>
<dbReference type="GO" id="GO:0016747">
    <property type="term" value="F:acyltransferase activity, transferring groups other than amino-acyl groups"/>
    <property type="evidence" value="ECO:0007669"/>
    <property type="project" value="InterPro"/>
</dbReference>
<comment type="caution">
    <text evidence="4">The sequence shown here is derived from an EMBL/GenBank/DDBJ whole genome shotgun (WGS) entry which is preliminary data.</text>
</comment>
<gene>
    <name evidence="4" type="ORF">C8E03_109153</name>
</gene>
<dbReference type="Gene3D" id="3.40.630.30">
    <property type="match status" value="1"/>
</dbReference>
<dbReference type="EMBL" id="QICS01000009">
    <property type="protein sequence ID" value="PXV87863.1"/>
    <property type="molecule type" value="Genomic_DNA"/>
</dbReference>
<organism evidence="4 5">
    <name type="scientific">Lachnotalea glycerini</name>
    <dbReference type="NCBI Taxonomy" id="1763509"/>
    <lineage>
        <taxon>Bacteria</taxon>
        <taxon>Bacillati</taxon>
        <taxon>Bacillota</taxon>
        <taxon>Clostridia</taxon>
        <taxon>Lachnospirales</taxon>
        <taxon>Lachnospiraceae</taxon>
        <taxon>Lachnotalea</taxon>
    </lineage>
</organism>
<sequence length="127" mass="14886">MELWLSTNIRAHDFISRDYWVGNFEIVKGILPDAQIYVYELDDKIKAFVGIDNGYIAGIFVSDEMQSKGIGKQMLEKAKELYSELSLTVYQKNIKAVNFYQREQFIIKQEQIDKNTGEIEYLMVWSK</sequence>
<evidence type="ECO:0000313" key="5">
    <source>
        <dbReference type="Proteomes" id="UP000247523"/>
    </source>
</evidence>
<keyword evidence="1 4" id="KW-0808">Transferase</keyword>
<evidence type="ECO:0000313" key="4">
    <source>
        <dbReference type="EMBL" id="PXV87863.1"/>
    </source>
</evidence>
<evidence type="ECO:0000256" key="2">
    <source>
        <dbReference type="ARBA" id="ARBA00023315"/>
    </source>
</evidence>
<feature type="domain" description="N-acetyltransferase" evidence="3">
    <location>
        <begin position="1"/>
        <end position="127"/>
    </location>
</feature>
<dbReference type="InterPro" id="IPR016181">
    <property type="entry name" value="Acyl_CoA_acyltransferase"/>
</dbReference>
<evidence type="ECO:0000259" key="3">
    <source>
        <dbReference type="PROSITE" id="PS51186"/>
    </source>
</evidence>
<dbReference type="PANTHER" id="PTHR43800:SF1">
    <property type="entry name" value="PEPTIDYL-LYSINE N-ACETYLTRANSFERASE YJAB"/>
    <property type="match status" value="1"/>
</dbReference>
<dbReference type="InterPro" id="IPR000182">
    <property type="entry name" value="GNAT_dom"/>
</dbReference>
<protein>
    <submittedName>
        <fullName evidence="4">Putative acetyltransferase</fullName>
    </submittedName>
</protein>